<evidence type="ECO:0000256" key="1">
    <source>
        <dbReference type="ARBA" id="ARBA00002633"/>
    </source>
</evidence>
<dbReference type="GO" id="GO:0015934">
    <property type="term" value="C:large ribosomal subunit"/>
    <property type="evidence" value="ECO:0007669"/>
    <property type="project" value="InterPro"/>
</dbReference>
<feature type="region of interest" description="Disordered" evidence="8">
    <location>
        <begin position="176"/>
        <end position="224"/>
    </location>
</feature>
<evidence type="ECO:0000256" key="6">
    <source>
        <dbReference type="ARBA" id="ARBA00035202"/>
    </source>
</evidence>
<dbReference type="Proteomes" id="UP000307087">
    <property type="component" value="Unassembled WGS sequence"/>
</dbReference>
<comment type="function">
    <text evidence="1 7">Forms part of the ribosomal stalk, playing a central role in the interaction of the ribosome with GTP-bound translation factors.</text>
</comment>
<reference evidence="9 10" key="1">
    <citation type="journal article" date="2009" name="Int. J. Syst. Evol. Microbiol.">
        <title>Nocardioides caeni sp. nov., isolated from wastewater.</title>
        <authorList>
            <person name="Yoon J.H."/>
            <person name="Kang S.J."/>
            <person name="Park S."/>
            <person name="Kim W."/>
            <person name="Oh T.K."/>
        </authorList>
    </citation>
    <scope>NUCLEOTIDE SEQUENCE [LARGE SCALE GENOMIC DNA]</scope>
    <source>
        <strain evidence="9 10">DSM 23134</strain>
    </source>
</reference>
<evidence type="ECO:0000256" key="5">
    <source>
        <dbReference type="ARBA" id="ARBA00026025"/>
    </source>
</evidence>
<evidence type="ECO:0000256" key="2">
    <source>
        <dbReference type="ARBA" id="ARBA00008889"/>
    </source>
</evidence>
<dbReference type="PROSITE" id="PS01109">
    <property type="entry name" value="RIBOSOMAL_L10"/>
    <property type="match status" value="1"/>
</dbReference>
<evidence type="ECO:0000256" key="3">
    <source>
        <dbReference type="ARBA" id="ARBA00022980"/>
    </source>
</evidence>
<dbReference type="InterPro" id="IPR002363">
    <property type="entry name" value="Ribosomal_uL10_CS_bac"/>
</dbReference>
<feature type="compositionally biased region" description="Acidic residues" evidence="8">
    <location>
        <begin position="196"/>
        <end position="224"/>
    </location>
</feature>
<keyword evidence="4 7" id="KW-0687">Ribonucleoprotein</keyword>
<evidence type="ECO:0000256" key="7">
    <source>
        <dbReference type="HAMAP-Rule" id="MF_00362"/>
    </source>
</evidence>
<dbReference type="AlphaFoldDB" id="A0A4S8N7K4"/>
<comment type="subunit">
    <text evidence="5 7">Part of the ribosomal stalk of the 50S ribosomal subunit. The N-terminus interacts with L11 and the large rRNA to form the base of the stalk. The C-terminus forms an elongated spine to which L12 dimers bind in a sequential fashion forming a multimeric L10(L12)X complex.</text>
</comment>
<dbReference type="Gene3D" id="3.30.70.1730">
    <property type="match status" value="1"/>
</dbReference>
<dbReference type="GO" id="GO:0070180">
    <property type="term" value="F:large ribosomal subunit rRNA binding"/>
    <property type="evidence" value="ECO:0007669"/>
    <property type="project" value="UniProtKB-UniRule"/>
</dbReference>
<dbReference type="InterPro" id="IPR047865">
    <property type="entry name" value="Ribosomal_uL10_bac_type"/>
</dbReference>
<keyword evidence="7" id="KW-0699">rRNA-binding</keyword>
<evidence type="ECO:0000256" key="8">
    <source>
        <dbReference type="SAM" id="MobiDB-lite"/>
    </source>
</evidence>
<dbReference type="OrthoDB" id="3186107at2"/>
<name>A0A4S8N7K4_9ACTN</name>
<comment type="similarity">
    <text evidence="2 7">Belongs to the universal ribosomal protein uL10 family.</text>
</comment>
<dbReference type="EMBL" id="STGW01000007">
    <property type="protein sequence ID" value="THV12200.1"/>
    <property type="molecule type" value="Genomic_DNA"/>
</dbReference>
<dbReference type="PANTHER" id="PTHR11560">
    <property type="entry name" value="39S RIBOSOMAL PROTEIN L10, MITOCHONDRIAL"/>
    <property type="match status" value="1"/>
</dbReference>
<dbReference type="GO" id="GO:0006412">
    <property type="term" value="P:translation"/>
    <property type="evidence" value="ECO:0007669"/>
    <property type="project" value="UniProtKB-UniRule"/>
</dbReference>
<proteinExistence type="inferred from homology"/>
<dbReference type="InterPro" id="IPR022973">
    <property type="entry name" value="Ribosomal_uL10_bac"/>
</dbReference>
<dbReference type="RefSeq" id="WP_136563252.1">
    <property type="nucleotide sequence ID" value="NZ_BAABLS010000004.1"/>
</dbReference>
<keyword evidence="10" id="KW-1185">Reference proteome</keyword>
<dbReference type="SUPFAM" id="SSF160369">
    <property type="entry name" value="Ribosomal protein L10-like"/>
    <property type="match status" value="1"/>
</dbReference>
<dbReference type="InterPro" id="IPR001790">
    <property type="entry name" value="Ribosomal_uL10"/>
</dbReference>
<keyword evidence="3 7" id="KW-0689">Ribosomal protein</keyword>
<dbReference type="CDD" id="cd05797">
    <property type="entry name" value="Ribosomal_L10"/>
    <property type="match status" value="1"/>
</dbReference>
<dbReference type="NCBIfam" id="NF000955">
    <property type="entry name" value="PRK00099.1-1"/>
    <property type="match status" value="1"/>
</dbReference>
<sequence length="224" mass="22617">MARADKQAAVAEIAESFSESAGAVLTEYRGLTVKELQDLRRSLGANANYAVVKNTLAKLAAKEAGIEGFDELLTGPTAIAFIKGDVVEAAKGLRDFAKANPTLVIKGGVLDGALLDAKEIAKLADLESREVLLGKLAGAMLASLSQAVYLLNAPLAQAARLAGALEAKAQEDPSILAGGAGTPVAAEEAPAAAEAPADEAPAEEAAPEEPAAEAASDEGDTAEA</sequence>
<evidence type="ECO:0000313" key="9">
    <source>
        <dbReference type="EMBL" id="THV12200.1"/>
    </source>
</evidence>
<dbReference type="HAMAP" id="MF_00362">
    <property type="entry name" value="Ribosomal_uL10"/>
    <property type="match status" value="1"/>
</dbReference>
<dbReference type="Pfam" id="PF00466">
    <property type="entry name" value="Ribosomal_L10"/>
    <property type="match status" value="1"/>
</dbReference>
<keyword evidence="7" id="KW-0694">RNA-binding</keyword>
<protein>
    <recommendedName>
        <fullName evidence="6 7">Large ribosomal subunit protein uL10</fullName>
    </recommendedName>
</protein>
<evidence type="ECO:0000256" key="4">
    <source>
        <dbReference type="ARBA" id="ARBA00023274"/>
    </source>
</evidence>
<comment type="caution">
    <text evidence="9">The sequence shown here is derived from an EMBL/GenBank/DDBJ whole genome shotgun (WGS) entry which is preliminary data.</text>
</comment>
<feature type="compositionally biased region" description="Low complexity" evidence="8">
    <location>
        <begin position="185"/>
        <end position="195"/>
    </location>
</feature>
<dbReference type="Gene3D" id="6.10.250.290">
    <property type="match status" value="1"/>
</dbReference>
<accession>A0A4S8N7K4</accession>
<organism evidence="9 10">
    <name type="scientific">Nocardioides caeni</name>
    <dbReference type="NCBI Taxonomy" id="574700"/>
    <lineage>
        <taxon>Bacteria</taxon>
        <taxon>Bacillati</taxon>
        <taxon>Actinomycetota</taxon>
        <taxon>Actinomycetes</taxon>
        <taxon>Propionibacteriales</taxon>
        <taxon>Nocardioidaceae</taxon>
        <taxon>Nocardioides</taxon>
    </lineage>
</organism>
<dbReference type="GO" id="GO:0003735">
    <property type="term" value="F:structural constituent of ribosome"/>
    <property type="evidence" value="ECO:0007669"/>
    <property type="project" value="InterPro"/>
</dbReference>
<dbReference type="InterPro" id="IPR043141">
    <property type="entry name" value="Ribosomal_uL10-like_sf"/>
</dbReference>
<evidence type="ECO:0000313" key="10">
    <source>
        <dbReference type="Proteomes" id="UP000307087"/>
    </source>
</evidence>
<gene>
    <name evidence="7" type="primary">rplJ</name>
    <name evidence="9" type="ORF">E9934_12720</name>
</gene>